<evidence type="ECO:0000256" key="5">
    <source>
        <dbReference type="ARBA" id="ARBA00022842"/>
    </source>
</evidence>
<dbReference type="RefSeq" id="WP_109690407.1">
    <property type="nucleotide sequence ID" value="NZ_QGGL01000015.1"/>
</dbReference>
<keyword evidence="1" id="KW-0436">Ligase</keyword>
<dbReference type="InterPro" id="IPR005494">
    <property type="entry name" value="GSPS_pre-ATP-grasp-like_dom"/>
</dbReference>
<keyword evidence="5" id="KW-0460">Magnesium</keyword>
<comment type="caution">
    <text evidence="7">The sequence shown here is derived from an EMBL/GenBank/DDBJ whole genome shotgun (WGS) entry which is preliminary data.</text>
</comment>
<dbReference type="Gene3D" id="3.30.1490.330">
    <property type="match status" value="1"/>
</dbReference>
<evidence type="ECO:0000256" key="1">
    <source>
        <dbReference type="ARBA" id="ARBA00022598"/>
    </source>
</evidence>
<keyword evidence="4" id="KW-0067">ATP-binding</keyword>
<sequence>MLDYAKRRDAIYGPLRDEGVFTWDWMYGEEYALAALYEITPEQRQELTDATEWLGRIFHKVVGIVQQAPDELLLELGIPASALGAVRVLVQDDVPTLIGRFDFASTPDGLKMLEFNSDTPTSIVEAFHVNGRVCAHYGVSDPNAGMVQQLRAGFQRLVQRYAELGYPSEEIYFSALDWHEEDAGTTKYLLQQSGLEAQFVPLADLRLYEDSLAALKTDGEAWELHRIDVLYRLHAFEKMAEECDEEGFPTGAHILDLIARRRLAVVNPPQGFLAQTKALQALIWNLHEAGEFFTEEEQAAIARYMLPTYMENRFLGQSGYVTKPIFGREGGGVVLCDASGVAEEQDREAFYWEQPMIYQRRVELQPISVQTLRGTYEGHLLWGSFLIDGQASALVARVGGRITGNLSYFLPVGVKPD</sequence>
<dbReference type="OrthoDB" id="9765517at2"/>
<keyword evidence="2" id="KW-0479">Metal-binding</keyword>
<dbReference type="InterPro" id="IPR016185">
    <property type="entry name" value="PreATP-grasp_dom_sf"/>
</dbReference>
<evidence type="ECO:0000313" key="8">
    <source>
        <dbReference type="Proteomes" id="UP000245634"/>
    </source>
</evidence>
<evidence type="ECO:0000256" key="3">
    <source>
        <dbReference type="ARBA" id="ARBA00022741"/>
    </source>
</evidence>
<dbReference type="SUPFAM" id="SSF56059">
    <property type="entry name" value="Glutathione synthetase ATP-binding domain-like"/>
    <property type="match status" value="1"/>
</dbReference>
<gene>
    <name evidence="7" type="ORF">C7459_115100</name>
</gene>
<dbReference type="GO" id="GO:0046872">
    <property type="term" value="F:metal ion binding"/>
    <property type="evidence" value="ECO:0007669"/>
    <property type="project" value="UniProtKB-KW"/>
</dbReference>
<keyword evidence="3" id="KW-0547">Nucleotide-binding</keyword>
<dbReference type="SUPFAM" id="SSF52440">
    <property type="entry name" value="PreATP-grasp domain"/>
    <property type="match status" value="1"/>
</dbReference>
<feature type="domain" description="Glutathionylspermidine synthase pre-ATP-grasp-like" evidence="6">
    <location>
        <begin position="20"/>
        <end position="412"/>
    </location>
</feature>
<organism evidence="7 8">
    <name type="scientific">Tumebacillus permanentifrigoris</name>
    <dbReference type="NCBI Taxonomy" id="378543"/>
    <lineage>
        <taxon>Bacteria</taxon>
        <taxon>Bacillati</taxon>
        <taxon>Bacillota</taxon>
        <taxon>Bacilli</taxon>
        <taxon>Bacillales</taxon>
        <taxon>Alicyclobacillaceae</taxon>
        <taxon>Tumebacillus</taxon>
    </lineage>
</organism>
<evidence type="ECO:0000256" key="2">
    <source>
        <dbReference type="ARBA" id="ARBA00022723"/>
    </source>
</evidence>
<keyword evidence="8" id="KW-1185">Reference proteome</keyword>
<evidence type="ECO:0000256" key="4">
    <source>
        <dbReference type="ARBA" id="ARBA00022840"/>
    </source>
</evidence>
<dbReference type="EMBL" id="QGGL01000015">
    <property type="protein sequence ID" value="PWK08447.1"/>
    <property type="molecule type" value="Genomic_DNA"/>
</dbReference>
<protein>
    <submittedName>
        <fullName evidence="7">Glutathionylspermidine synthase</fullName>
    </submittedName>
</protein>
<dbReference type="Proteomes" id="UP000245634">
    <property type="component" value="Unassembled WGS sequence"/>
</dbReference>
<accession>A0A316D764</accession>
<dbReference type="Pfam" id="PF03738">
    <property type="entry name" value="GSP_synth"/>
    <property type="match status" value="1"/>
</dbReference>
<evidence type="ECO:0000313" key="7">
    <source>
        <dbReference type="EMBL" id="PWK08447.1"/>
    </source>
</evidence>
<dbReference type="GO" id="GO:0016874">
    <property type="term" value="F:ligase activity"/>
    <property type="evidence" value="ECO:0007669"/>
    <property type="project" value="UniProtKB-KW"/>
</dbReference>
<dbReference type="GO" id="GO:0005524">
    <property type="term" value="F:ATP binding"/>
    <property type="evidence" value="ECO:0007669"/>
    <property type="project" value="UniProtKB-KW"/>
</dbReference>
<evidence type="ECO:0000259" key="6">
    <source>
        <dbReference type="Pfam" id="PF03738"/>
    </source>
</evidence>
<reference evidence="7 8" key="1">
    <citation type="submission" date="2018-05" db="EMBL/GenBank/DDBJ databases">
        <title>Genomic Encyclopedia of Type Strains, Phase IV (KMG-IV): sequencing the most valuable type-strain genomes for metagenomic binning, comparative biology and taxonomic classification.</title>
        <authorList>
            <person name="Goeker M."/>
        </authorList>
    </citation>
    <scope>NUCLEOTIDE SEQUENCE [LARGE SCALE GENOMIC DNA]</scope>
    <source>
        <strain evidence="7 8">DSM 18773</strain>
    </source>
</reference>
<proteinExistence type="predicted"/>
<name>A0A316D764_9BACL</name>
<dbReference type="AlphaFoldDB" id="A0A316D764"/>